<evidence type="ECO:0000256" key="3">
    <source>
        <dbReference type="ARBA" id="ARBA00022448"/>
    </source>
</evidence>
<keyword evidence="12" id="KW-1185">Reference proteome</keyword>
<dbReference type="NCBIfam" id="TIGR00739">
    <property type="entry name" value="yajC"/>
    <property type="match status" value="1"/>
</dbReference>
<keyword evidence="9 10" id="KW-0472">Membrane</keyword>
<keyword evidence="3" id="KW-0813">Transport</keyword>
<evidence type="ECO:0000256" key="9">
    <source>
        <dbReference type="ARBA" id="ARBA00023136"/>
    </source>
</evidence>
<evidence type="ECO:0000313" key="11">
    <source>
        <dbReference type="EMBL" id="OLS01669.1"/>
    </source>
</evidence>
<dbReference type="GO" id="GO:0015031">
    <property type="term" value="P:protein transport"/>
    <property type="evidence" value="ECO:0007669"/>
    <property type="project" value="UniProtKB-KW"/>
</dbReference>
<evidence type="ECO:0000256" key="2">
    <source>
        <dbReference type="ARBA" id="ARBA00006742"/>
    </source>
</evidence>
<evidence type="ECO:0000256" key="4">
    <source>
        <dbReference type="ARBA" id="ARBA00022475"/>
    </source>
</evidence>
<dbReference type="EMBL" id="LTDM01000064">
    <property type="protein sequence ID" value="OLS01669.1"/>
    <property type="molecule type" value="Genomic_DNA"/>
</dbReference>
<dbReference type="Proteomes" id="UP000186112">
    <property type="component" value="Unassembled WGS sequence"/>
</dbReference>
<accession>A0A1U7M376</accession>
<sequence length="95" mass="10765">MTPQQMQGLIIPIGFLVVFYLFAIRPQKKKEKEIKSMRDSLKVGDEVITIGGIYGKILLAKEDKITLEVGSTKTRLDVTRWSIGSVIKSREIKQD</sequence>
<name>A0A1U7M376_TISCR</name>
<dbReference type="PRINTS" id="PR01853">
    <property type="entry name" value="YAJCTRNLCASE"/>
</dbReference>
<evidence type="ECO:0000256" key="7">
    <source>
        <dbReference type="ARBA" id="ARBA00022989"/>
    </source>
</evidence>
<evidence type="ECO:0000256" key="1">
    <source>
        <dbReference type="ARBA" id="ARBA00004162"/>
    </source>
</evidence>
<proteinExistence type="inferred from homology"/>
<dbReference type="AlphaFoldDB" id="A0A1U7M376"/>
<gene>
    <name evidence="11" type="ORF">TICRE_22690</name>
</gene>
<comment type="subcellular location">
    <subcellularLocation>
        <location evidence="1">Cell membrane</location>
        <topology evidence="1">Single-pass membrane protein</topology>
    </subcellularLocation>
</comment>
<comment type="similarity">
    <text evidence="2">Belongs to the YajC family.</text>
</comment>
<evidence type="ECO:0000313" key="12">
    <source>
        <dbReference type="Proteomes" id="UP000186112"/>
    </source>
</evidence>
<evidence type="ECO:0000256" key="8">
    <source>
        <dbReference type="ARBA" id="ARBA00023010"/>
    </source>
</evidence>
<evidence type="ECO:0000256" key="5">
    <source>
        <dbReference type="ARBA" id="ARBA00022692"/>
    </source>
</evidence>
<dbReference type="RefSeq" id="WP_075728129.1">
    <property type="nucleotide sequence ID" value="NZ_LTDM01000064.1"/>
</dbReference>
<keyword evidence="6" id="KW-0653">Protein transport</keyword>
<keyword evidence="5 10" id="KW-0812">Transmembrane</keyword>
<evidence type="ECO:0000256" key="6">
    <source>
        <dbReference type="ARBA" id="ARBA00022927"/>
    </source>
</evidence>
<dbReference type="GO" id="GO:0005886">
    <property type="term" value="C:plasma membrane"/>
    <property type="evidence" value="ECO:0007669"/>
    <property type="project" value="UniProtKB-SubCell"/>
</dbReference>
<protein>
    <submittedName>
        <fullName evidence="11">Preprotein translocase subunit YajC</fullName>
    </submittedName>
</protein>
<dbReference type="OrthoDB" id="9800132at2"/>
<dbReference type="PANTHER" id="PTHR33909:SF1">
    <property type="entry name" value="SEC TRANSLOCON ACCESSORY COMPLEX SUBUNIT YAJC"/>
    <property type="match status" value="1"/>
</dbReference>
<evidence type="ECO:0000256" key="10">
    <source>
        <dbReference type="SAM" id="Phobius"/>
    </source>
</evidence>
<dbReference type="PANTHER" id="PTHR33909">
    <property type="entry name" value="SEC TRANSLOCON ACCESSORY COMPLEX SUBUNIT YAJC"/>
    <property type="match status" value="1"/>
</dbReference>
<keyword evidence="7 10" id="KW-1133">Transmembrane helix</keyword>
<keyword evidence="8" id="KW-0811">Translocation</keyword>
<feature type="transmembrane region" description="Helical" evidence="10">
    <location>
        <begin position="6"/>
        <end position="24"/>
    </location>
</feature>
<dbReference type="InterPro" id="IPR003849">
    <property type="entry name" value="Preprotein_translocase_YajC"/>
</dbReference>
<organism evidence="11 12">
    <name type="scientific">Tissierella creatinophila DSM 6911</name>
    <dbReference type="NCBI Taxonomy" id="1123403"/>
    <lineage>
        <taxon>Bacteria</taxon>
        <taxon>Bacillati</taxon>
        <taxon>Bacillota</taxon>
        <taxon>Tissierellia</taxon>
        <taxon>Tissierellales</taxon>
        <taxon>Tissierellaceae</taxon>
        <taxon>Tissierella</taxon>
    </lineage>
</organism>
<reference evidence="11 12" key="1">
    <citation type="submission" date="2016-02" db="EMBL/GenBank/DDBJ databases">
        <title>Genome sequence of Tissierella creatinophila DSM 6911.</title>
        <authorList>
            <person name="Poehlein A."/>
            <person name="Daniel R."/>
        </authorList>
    </citation>
    <scope>NUCLEOTIDE SEQUENCE [LARGE SCALE GENOMIC DNA]</scope>
    <source>
        <strain evidence="11 12">DSM 6911</strain>
    </source>
</reference>
<dbReference type="Pfam" id="PF02699">
    <property type="entry name" value="YajC"/>
    <property type="match status" value="1"/>
</dbReference>
<comment type="caution">
    <text evidence="11">The sequence shown here is derived from an EMBL/GenBank/DDBJ whole genome shotgun (WGS) entry which is preliminary data.</text>
</comment>
<dbReference type="SMART" id="SM01323">
    <property type="entry name" value="YajC"/>
    <property type="match status" value="1"/>
</dbReference>
<keyword evidence="4" id="KW-1003">Cell membrane</keyword>